<feature type="region of interest" description="Disordered" evidence="18">
    <location>
        <begin position="536"/>
        <end position="646"/>
    </location>
</feature>
<dbReference type="SMART" id="SM00248">
    <property type="entry name" value="ANK"/>
    <property type="match status" value="2"/>
</dbReference>
<dbReference type="Gene3D" id="1.10.720.40">
    <property type="match status" value="1"/>
</dbReference>
<feature type="compositionally biased region" description="Low complexity" evidence="18">
    <location>
        <begin position="706"/>
        <end position="724"/>
    </location>
</feature>
<keyword evidence="12" id="KW-0131">Cell cycle</keyword>
<proteinExistence type="inferred from homology"/>
<accession>A0AAD9KD16</accession>
<feature type="compositionally biased region" description="Basic and acidic residues" evidence="18">
    <location>
        <begin position="1076"/>
        <end position="1085"/>
    </location>
</feature>
<feature type="compositionally biased region" description="Basic and acidic residues" evidence="18">
    <location>
        <begin position="930"/>
        <end position="939"/>
    </location>
</feature>
<dbReference type="SMART" id="SM00540">
    <property type="entry name" value="LEM"/>
    <property type="match status" value="1"/>
</dbReference>
<feature type="compositionally biased region" description="Basic and acidic residues" evidence="18">
    <location>
        <begin position="677"/>
        <end position="690"/>
    </location>
</feature>
<feature type="region of interest" description="Disordered" evidence="18">
    <location>
        <begin position="918"/>
        <end position="939"/>
    </location>
</feature>
<comment type="similarity">
    <text evidence="2">Belongs to the ANKLE2 family.</text>
</comment>
<evidence type="ECO:0000256" key="10">
    <source>
        <dbReference type="ARBA" id="ARBA00023043"/>
    </source>
</evidence>
<dbReference type="InterPro" id="IPR036770">
    <property type="entry name" value="Ankyrin_rpt-contain_sf"/>
</dbReference>
<keyword evidence="21" id="KW-1185">Reference proteome</keyword>
<feature type="region of interest" description="Disordered" evidence="18">
    <location>
        <begin position="361"/>
        <end position="380"/>
    </location>
</feature>
<feature type="compositionally biased region" description="Polar residues" evidence="18">
    <location>
        <begin position="1"/>
        <end position="12"/>
    </location>
</feature>
<keyword evidence="11" id="KW-0472">Membrane</keyword>
<dbReference type="FunFam" id="1.25.40.20:FF:000072">
    <property type="entry name" value="Ankyrin repeat and LEM domain containing 2"/>
    <property type="match status" value="1"/>
</dbReference>
<name>A0AAD9KD16_RIDPI</name>
<feature type="region of interest" description="Disordered" evidence="18">
    <location>
        <begin position="1216"/>
        <end position="1238"/>
    </location>
</feature>
<feature type="repeat" description="ANK" evidence="17">
    <location>
        <begin position="277"/>
        <end position="297"/>
    </location>
</feature>
<dbReference type="InterPro" id="IPR011015">
    <property type="entry name" value="LEM/LEM-like_dom_sf"/>
</dbReference>
<feature type="compositionally biased region" description="Polar residues" evidence="18">
    <location>
        <begin position="725"/>
        <end position="753"/>
    </location>
</feature>
<dbReference type="Pfam" id="PF03020">
    <property type="entry name" value="LEM"/>
    <property type="match status" value="1"/>
</dbReference>
<feature type="region of interest" description="Disordered" evidence="18">
    <location>
        <begin position="1064"/>
        <end position="1085"/>
    </location>
</feature>
<evidence type="ECO:0000256" key="7">
    <source>
        <dbReference type="ARBA" id="ARBA00022824"/>
    </source>
</evidence>
<dbReference type="Pfam" id="PF24567">
    <property type="entry name" value="ANKLE2_3rd"/>
    <property type="match status" value="1"/>
</dbReference>
<dbReference type="GO" id="GO:0007399">
    <property type="term" value="P:nervous system development"/>
    <property type="evidence" value="ECO:0007669"/>
    <property type="project" value="UniProtKB-ARBA"/>
</dbReference>
<sequence>MDDISKLSNAELSKQLKSHDLPSGPITKTTRPLFERKLRKHLAGSDGSGSNESKDGTPKDESQYVGDSNHASANSDIKPSVVDTHVEIGKEESGGTGTPKQFYSIQLPKDMQGEGLVLTDRHTALQQLKKLPGSRLKMFTSRDDAVSFSKHPESACVTVCPKSSGTEVKVSTPMVPAKLKRAIEAGDIESVRSLIWSNPRYLIGSGDTPTIIQVGCHYNALHVAAMRNQPAICRIVLEALEDVRYVKMLYPDESSATDQQCINFLLDLYLNTPDKGNCETPLHFACKFGHIDVVDVLASHPRTDKSVLNRDGHTPKDVICERVPRASVDVREKIAQSLEDHYFVPLLRADDDSKTPLIGAPWTPSDSHHKSPSVVPSSPMDSPVTVRAYAGPMTPAKAQEFQKWWRYRKSAGRSTTECRQFMEIKRSDYEKGLERIGRVYTLLVYTLLMMAHDMGISWSEYWDFLDCFTDLSTGDGLHKLEAYLQQLHESENELTSQNNALLQMEQGMDSLSLGHSPDGTLVHGARDPTRVLWCWGTPPGVRGSGDGGGKEREDGKQRDVNVDRIRNVMDTSGEVESETNVLSNGEVRSESMLLTNGGRSDKRESKVDGDDEHKSENTAATKGDSCVSSNSTVSVGGDEVRNESAVLVDDGRYVRTASRNVETDTSSSNNDTCHQSEPQKEPRDVSREEMTSGSNSDTPVDTQVDVNTTLSVTTTDTLAMTDSNETNQVTTCQSHGSGSKSCDQLPTAAGGSTISDQNATVVIDKDASRIVQVAMENTNIAHQTSQDVNTVQQGMMTPGSTTGTAGESSQEGHLNVDFSQGNESLDTTVNTTCVSRVCQNTTRAHDRGDGIDNDVLYDSLSTKVDAADGSILPCRTKSHNASNDKPVSSVSNLTSKETVKTNVVVTCIGTSASVVTDDTRVSSDGPSTEHTYKDTTRPKDSSVSDDACSVCSSVSSYHTARDNVDFDYANLDDFFIPSRPQSPSRLPPVFILGGDGIDNDVLYDSLSTKVDAADGSILPCRTKSHNASNDKPVSSVSNLTSKETVKTNVVVTCIGTSASVVTDDTRVSSDGPSTEHTYKDTTRPKDSSVSDDACSVCSSVSSYHTARDNVDFDYANLDDFFIPSRPQSPSRLPPVFILGNTPSKKDLDVLRAIENISVSPDDHPHVTQWRHLVLSYSEEARKTWSTPMRQRKQLASHVTPTLDTTPLGINSPVYIDHVTTSGSSDSSQSDADDSLQHRDMRNVRANLLSSFSSF</sequence>
<dbReference type="AlphaFoldDB" id="A0AAD9KD16"/>
<evidence type="ECO:0000256" key="9">
    <source>
        <dbReference type="ARBA" id="ARBA00022989"/>
    </source>
</evidence>
<feature type="region of interest" description="Disordered" evidence="18">
    <location>
        <begin position="1"/>
        <end position="80"/>
    </location>
</feature>
<evidence type="ECO:0000256" key="16">
    <source>
        <dbReference type="ARBA" id="ARBA00081980"/>
    </source>
</evidence>
<comment type="caution">
    <text evidence="20">The sequence shown here is derived from an EMBL/GenBank/DDBJ whole genome shotgun (WGS) entry which is preliminary data.</text>
</comment>
<dbReference type="GO" id="GO:0005789">
    <property type="term" value="C:endoplasmic reticulum membrane"/>
    <property type="evidence" value="ECO:0007669"/>
    <property type="project" value="UniProtKB-SubCell"/>
</dbReference>
<evidence type="ECO:0000256" key="2">
    <source>
        <dbReference type="ARBA" id="ARBA00007597"/>
    </source>
</evidence>
<dbReference type="GO" id="GO:0031468">
    <property type="term" value="P:nuclear membrane reassembly"/>
    <property type="evidence" value="ECO:0007669"/>
    <property type="project" value="UniProtKB-ARBA"/>
</dbReference>
<dbReference type="CDD" id="cd12934">
    <property type="entry name" value="LEM"/>
    <property type="match status" value="1"/>
</dbReference>
<keyword evidence="7" id="KW-0256">Endoplasmic reticulum</keyword>
<evidence type="ECO:0000256" key="1">
    <source>
        <dbReference type="ARBA" id="ARBA00004389"/>
    </source>
</evidence>
<feature type="compositionally biased region" description="Basic and acidic residues" evidence="18">
    <location>
        <begin position="599"/>
        <end position="616"/>
    </location>
</feature>
<comment type="function">
    <text evidence="13">Involved in mitotic nuclear envelope reassembly by promoting dephosphorylation of BAF/BANF1 during mitotic exit. Coordinates the control of BAF/BANF1 dephosphorylation by inhibiting VRK1 kinase and promoting dephosphorylation of BAF/BANF1 by protein phosphatase 2A (PP2A), thereby facilitating nuclear envelope assembly. May regulate nuclear localization of VRK1 in non-dividing cells. It is unclear whether it acts as a real PP2A regulatory subunit or whether it is involved in recruitment of the PP2A complex. Involved in brain development.</text>
</comment>
<dbReference type="PANTHER" id="PTHR12349:SF4">
    <property type="entry name" value="ANKYRIN REPEAT AND LEM DOMAIN-CONTAINING PROTEIN 2"/>
    <property type="match status" value="1"/>
</dbReference>
<protein>
    <recommendedName>
        <fullName evidence="15">Ankyrin repeat and LEM domain-containing protein 2</fullName>
    </recommendedName>
    <alternativeName>
        <fullName evidence="16">LEM domain-containing protein 4</fullName>
    </alternativeName>
</protein>
<feature type="compositionally biased region" description="Polar residues" evidence="18">
    <location>
        <begin position="65"/>
        <end position="77"/>
    </location>
</feature>
<keyword evidence="10 17" id="KW-0040">ANK repeat</keyword>
<evidence type="ECO:0000256" key="14">
    <source>
        <dbReference type="ARBA" id="ARBA00063367"/>
    </source>
</evidence>
<comment type="subunit">
    <text evidence="14">Interacts with BAF/BANF1. Interacts with protein phosphatase 2A (PP2A) components PPP2C (PPP2CA or PPP2CB) and PPP2R1A.</text>
</comment>
<evidence type="ECO:0000256" key="15">
    <source>
        <dbReference type="ARBA" id="ARBA00074558"/>
    </source>
</evidence>
<dbReference type="PROSITE" id="PS50954">
    <property type="entry name" value="LEM"/>
    <property type="match status" value="1"/>
</dbReference>
<evidence type="ECO:0000256" key="17">
    <source>
        <dbReference type="PROSITE-ProRule" id="PRU00023"/>
    </source>
</evidence>
<feature type="compositionally biased region" description="Polar residues" evidence="18">
    <location>
        <begin position="658"/>
        <end position="676"/>
    </location>
</feature>
<dbReference type="EMBL" id="JAODUO010001228">
    <property type="protein sequence ID" value="KAK2168465.1"/>
    <property type="molecule type" value="Genomic_DNA"/>
</dbReference>
<gene>
    <name evidence="20" type="ORF">NP493_1230g01029</name>
</gene>
<evidence type="ECO:0000256" key="18">
    <source>
        <dbReference type="SAM" id="MobiDB-lite"/>
    </source>
</evidence>
<keyword evidence="8" id="KW-0735">Signal-anchor</keyword>
<feature type="compositionally biased region" description="Basic and acidic residues" evidence="18">
    <location>
        <begin position="548"/>
        <end position="567"/>
    </location>
</feature>
<organism evidence="20 21">
    <name type="scientific">Ridgeia piscesae</name>
    <name type="common">Tubeworm</name>
    <dbReference type="NCBI Taxonomy" id="27915"/>
    <lineage>
        <taxon>Eukaryota</taxon>
        <taxon>Metazoa</taxon>
        <taxon>Spiralia</taxon>
        <taxon>Lophotrochozoa</taxon>
        <taxon>Annelida</taxon>
        <taxon>Polychaeta</taxon>
        <taxon>Sedentaria</taxon>
        <taxon>Canalipalpata</taxon>
        <taxon>Sabellida</taxon>
        <taxon>Siboglinidae</taxon>
        <taxon>Ridgeia</taxon>
    </lineage>
</organism>
<dbReference type="FunFam" id="1.10.720.40:FF:000001">
    <property type="entry name" value="LEM domain containing 2, isoform CRA_a"/>
    <property type="match status" value="1"/>
</dbReference>
<dbReference type="GO" id="GO:0051301">
    <property type="term" value="P:cell division"/>
    <property type="evidence" value="ECO:0007669"/>
    <property type="project" value="UniProtKB-KW"/>
</dbReference>
<evidence type="ECO:0000256" key="4">
    <source>
        <dbReference type="ARBA" id="ARBA00022618"/>
    </source>
</evidence>
<evidence type="ECO:0000313" key="21">
    <source>
        <dbReference type="Proteomes" id="UP001209878"/>
    </source>
</evidence>
<dbReference type="Gene3D" id="1.25.40.20">
    <property type="entry name" value="Ankyrin repeat-containing domain"/>
    <property type="match status" value="1"/>
</dbReference>
<evidence type="ECO:0000259" key="19">
    <source>
        <dbReference type="PROSITE" id="PS50954"/>
    </source>
</evidence>
<dbReference type="PROSITE" id="PS50297">
    <property type="entry name" value="ANK_REP_REGION"/>
    <property type="match status" value="1"/>
</dbReference>
<dbReference type="PROSITE" id="PS50088">
    <property type="entry name" value="ANK_REPEAT"/>
    <property type="match status" value="1"/>
</dbReference>
<feature type="compositionally biased region" description="Polar residues" evidence="18">
    <location>
        <begin position="918"/>
        <end position="929"/>
    </location>
</feature>
<evidence type="ECO:0000256" key="11">
    <source>
        <dbReference type="ARBA" id="ARBA00023136"/>
    </source>
</evidence>
<evidence type="ECO:0000256" key="5">
    <source>
        <dbReference type="ARBA" id="ARBA00022692"/>
    </source>
</evidence>
<keyword evidence="9" id="KW-1133">Transmembrane helix</keyword>
<feature type="region of interest" description="Disordered" evidence="18">
    <location>
        <begin position="793"/>
        <end position="822"/>
    </location>
</feature>
<feature type="region of interest" description="Disordered" evidence="18">
    <location>
        <begin position="658"/>
        <end position="753"/>
    </location>
</feature>
<comment type="subcellular location">
    <subcellularLocation>
        <location evidence="1">Endoplasmic reticulum membrane</location>
        <topology evidence="1">Single-pass membrane protein</topology>
    </subcellularLocation>
</comment>
<feature type="compositionally biased region" description="Polar residues" evidence="18">
    <location>
        <begin position="1064"/>
        <end position="1075"/>
    </location>
</feature>
<evidence type="ECO:0000256" key="3">
    <source>
        <dbReference type="ARBA" id="ARBA00022553"/>
    </source>
</evidence>
<evidence type="ECO:0000256" key="8">
    <source>
        <dbReference type="ARBA" id="ARBA00022968"/>
    </source>
</evidence>
<dbReference type="Pfam" id="PF12796">
    <property type="entry name" value="Ank_2"/>
    <property type="match status" value="1"/>
</dbReference>
<dbReference type="SUPFAM" id="SSF48403">
    <property type="entry name" value="Ankyrin repeat"/>
    <property type="match status" value="1"/>
</dbReference>
<feature type="domain" description="LEM" evidence="19">
    <location>
        <begin position="1"/>
        <end position="45"/>
    </location>
</feature>
<keyword evidence="3" id="KW-0597">Phosphoprotein</keyword>
<evidence type="ECO:0000256" key="6">
    <source>
        <dbReference type="ARBA" id="ARBA00022776"/>
    </source>
</evidence>
<dbReference type="PANTHER" id="PTHR12349">
    <property type="entry name" value="ANKYRIN REPEAT AND LEM DOMAIN-CONTAINING PROTEIN 2"/>
    <property type="match status" value="1"/>
</dbReference>
<keyword evidence="6" id="KW-0498">Mitosis</keyword>
<keyword evidence="5" id="KW-0812">Transmembrane</keyword>
<dbReference type="InterPro" id="IPR003887">
    <property type="entry name" value="LEM_dom"/>
</dbReference>
<evidence type="ECO:0000256" key="12">
    <source>
        <dbReference type="ARBA" id="ARBA00023306"/>
    </source>
</evidence>
<keyword evidence="4" id="KW-0132">Cell division</keyword>
<feature type="compositionally biased region" description="Basic and acidic residues" evidence="18">
    <location>
        <begin position="52"/>
        <end position="62"/>
    </location>
</feature>
<dbReference type="InterPro" id="IPR002110">
    <property type="entry name" value="Ankyrin_rpt"/>
</dbReference>
<reference evidence="20" key="1">
    <citation type="journal article" date="2023" name="Mol. Biol. Evol.">
        <title>Third-Generation Sequencing Reveals the Adaptive Role of the Epigenome in Three Deep-Sea Polychaetes.</title>
        <authorList>
            <person name="Perez M."/>
            <person name="Aroh O."/>
            <person name="Sun Y."/>
            <person name="Lan Y."/>
            <person name="Juniper S.K."/>
            <person name="Young C.R."/>
            <person name="Angers B."/>
            <person name="Qian P.Y."/>
        </authorList>
    </citation>
    <scope>NUCLEOTIDE SEQUENCE</scope>
    <source>
        <strain evidence="20">R07B-5</strain>
    </source>
</reference>
<evidence type="ECO:0000313" key="20">
    <source>
        <dbReference type="EMBL" id="KAK2168465.1"/>
    </source>
</evidence>
<dbReference type="SUPFAM" id="SSF63451">
    <property type="entry name" value="LEM domain"/>
    <property type="match status" value="1"/>
</dbReference>
<dbReference type="Proteomes" id="UP001209878">
    <property type="component" value="Unassembled WGS sequence"/>
</dbReference>
<dbReference type="InterPro" id="IPR056237">
    <property type="entry name" value="ANKLE2_3rd"/>
</dbReference>
<feature type="compositionally biased region" description="Polar residues" evidence="18">
    <location>
        <begin position="691"/>
        <end position="705"/>
    </location>
</feature>
<evidence type="ECO:0000256" key="13">
    <source>
        <dbReference type="ARBA" id="ARBA00056222"/>
    </source>
</evidence>